<dbReference type="SUPFAM" id="SSF49899">
    <property type="entry name" value="Concanavalin A-like lectins/glucanases"/>
    <property type="match status" value="1"/>
</dbReference>
<evidence type="ECO:0000256" key="15">
    <source>
        <dbReference type="ARBA" id="ARBA00023136"/>
    </source>
</evidence>
<keyword evidence="9" id="KW-0732">Signal</keyword>
<dbReference type="Gene3D" id="2.60.120.200">
    <property type="match status" value="1"/>
</dbReference>
<keyword evidence="10" id="KW-0430">Lectin</keyword>
<dbReference type="PROSITE" id="PS00307">
    <property type="entry name" value="LECTIN_LEGUME_BETA"/>
    <property type="match status" value="1"/>
</dbReference>
<evidence type="ECO:0000256" key="5">
    <source>
        <dbReference type="ARBA" id="ARBA00022475"/>
    </source>
</evidence>
<keyword evidence="5" id="KW-1003">Cell membrane</keyword>
<dbReference type="FunFam" id="1.10.510.10:FF:000240">
    <property type="entry name" value="Lectin-domain containing receptor kinase A4.3"/>
    <property type="match status" value="1"/>
</dbReference>
<evidence type="ECO:0000256" key="13">
    <source>
        <dbReference type="ARBA" id="ARBA00022840"/>
    </source>
</evidence>
<dbReference type="InterPro" id="IPR001220">
    <property type="entry name" value="Legume_lectin_dom"/>
</dbReference>
<dbReference type="Gene3D" id="1.10.510.10">
    <property type="entry name" value="Transferase(Phosphotransferase) domain 1"/>
    <property type="match status" value="1"/>
</dbReference>
<keyword evidence="15 19" id="KW-0472">Membrane</keyword>
<evidence type="ECO:0000256" key="10">
    <source>
        <dbReference type="ARBA" id="ARBA00022734"/>
    </source>
</evidence>
<dbReference type="InterPro" id="IPR000985">
    <property type="entry name" value="Lectin_LegA_CS"/>
</dbReference>
<dbReference type="SUPFAM" id="SSF56112">
    <property type="entry name" value="Protein kinase-like (PK-like)"/>
    <property type="match status" value="1"/>
</dbReference>
<dbReference type="GeneID" id="111313176"/>
<dbReference type="InterPro" id="IPR008271">
    <property type="entry name" value="Ser/Thr_kinase_AS"/>
</dbReference>
<keyword evidence="7" id="KW-0808">Transferase</keyword>
<gene>
    <name evidence="22" type="primary">LOC111313176</name>
</gene>
<keyword evidence="12" id="KW-0418">Kinase</keyword>
<dbReference type="GO" id="GO:0004674">
    <property type="term" value="F:protein serine/threonine kinase activity"/>
    <property type="evidence" value="ECO:0007669"/>
    <property type="project" value="UniProtKB-KW"/>
</dbReference>
<keyword evidence="16" id="KW-0675">Receptor</keyword>
<comment type="subcellular location">
    <subcellularLocation>
        <location evidence="1">Cell membrane</location>
        <topology evidence="1">Single-pass type I membrane protein</topology>
    </subcellularLocation>
</comment>
<dbReference type="PROSITE" id="PS00107">
    <property type="entry name" value="PROTEIN_KINASE_ATP"/>
    <property type="match status" value="1"/>
</dbReference>
<evidence type="ECO:0000256" key="8">
    <source>
        <dbReference type="ARBA" id="ARBA00022692"/>
    </source>
</evidence>
<comment type="similarity">
    <text evidence="2">In the N-terminal section; belongs to the leguminous lectin family.</text>
</comment>
<dbReference type="PROSITE" id="PS00308">
    <property type="entry name" value="LECTIN_LEGUME_ALPHA"/>
    <property type="match status" value="1"/>
</dbReference>
<evidence type="ECO:0000256" key="7">
    <source>
        <dbReference type="ARBA" id="ARBA00022679"/>
    </source>
</evidence>
<keyword evidence="21" id="KW-1185">Reference proteome</keyword>
<keyword evidence="17" id="KW-0325">Glycoprotein</keyword>
<keyword evidence="14 19" id="KW-1133">Transmembrane helix</keyword>
<dbReference type="InterPro" id="IPR019825">
    <property type="entry name" value="Lectin_legB_Mn/Ca_BS"/>
</dbReference>
<dbReference type="CDD" id="cd14066">
    <property type="entry name" value="STKc_IRAK"/>
    <property type="match status" value="1"/>
</dbReference>
<dbReference type="KEGG" id="dzi:111313176"/>
<keyword evidence="6" id="KW-0723">Serine/threonine-protein kinase</keyword>
<sequence>MATRSFHAHHFLHFEFYLFLFYIVPSLHAIQFSFQGFSPNNLATNGNAYIMDGELSLTENRVDTTLKYSVGRAIFPKEMLLSDPVTGVATDFITHFSFNISTLNKQDGGDGFAFFIAPNGINIPAEARGGCMGLISNCSNFNASQLVAVEFDTFKNEWDPSDIHLGININSIRSVATVKWDQSMKNGSLGNVWITYDSRTSNLSVFLTFLGNPIFIKGKNSSLSHPVNLSEVLTERVNVGFSSATGNFSEMHYILSWEFNSTKNQGGAHVGPIVAAGGGSVIVVVTILILVFYKWKRSQSKKKEDSEQEDFMDQEFEYGSGPRRFSYDELVQATNNFNQERKLGEGGFGGVYRGFLPVLNLNIAVKRVSKMSKQGRKEYMAEVMIISKLRHKNLVELIGWCHEKGEFLLIYELMPHGSLDSHLFGDQNHLSWELRYKIALGLASAILYLQEESEQCVVHRDIKSSNIMLDSNFNPKLGDFGLARLMSQESGLEMTVLAGTFGYMAPEYASKGQVSKASDVFGFGVVALEIATGRRTMEHKNEEDPVSLVALVWNSYENGMLLEVADEKLCMEFDMEQMECLMIVGLWCAHPDHNLRPSIRQALQVLNFEAPLPNLSKKISVPNFDVPMSPSSSSKLEITNSVVITGR</sequence>
<organism evidence="21 22">
    <name type="scientific">Durio zibethinus</name>
    <name type="common">Durian</name>
    <dbReference type="NCBI Taxonomy" id="66656"/>
    <lineage>
        <taxon>Eukaryota</taxon>
        <taxon>Viridiplantae</taxon>
        <taxon>Streptophyta</taxon>
        <taxon>Embryophyta</taxon>
        <taxon>Tracheophyta</taxon>
        <taxon>Spermatophyta</taxon>
        <taxon>Magnoliopsida</taxon>
        <taxon>eudicotyledons</taxon>
        <taxon>Gunneridae</taxon>
        <taxon>Pentapetalae</taxon>
        <taxon>rosids</taxon>
        <taxon>malvids</taxon>
        <taxon>Malvales</taxon>
        <taxon>Malvaceae</taxon>
        <taxon>Helicteroideae</taxon>
        <taxon>Durio</taxon>
    </lineage>
</organism>
<evidence type="ECO:0000256" key="9">
    <source>
        <dbReference type="ARBA" id="ARBA00022729"/>
    </source>
</evidence>
<dbReference type="GO" id="GO:0005524">
    <property type="term" value="F:ATP binding"/>
    <property type="evidence" value="ECO:0007669"/>
    <property type="project" value="UniProtKB-UniRule"/>
</dbReference>
<evidence type="ECO:0000256" key="17">
    <source>
        <dbReference type="ARBA" id="ARBA00023180"/>
    </source>
</evidence>
<proteinExistence type="inferred from homology"/>
<evidence type="ECO:0000256" key="3">
    <source>
        <dbReference type="ARBA" id="ARBA00010217"/>
    </source>
</evidence>
<dbReference type="PROSITE" id="PS50011">
    <property type="entry name" value="PROTEIN_KINASE_DOM"/>
    <property type="match status" value="1"/>
</dbReference>
<comment type="similarity">
    <text evidence="3">In the C-terminal section; belongs to the protein kinase superfamily. Ser/Thr protein kinase family.</text>
</comment>
<keyword evidence="8 19" id="KW-0812">Transmembrane</keyword>
<feature type="domain" description="Protein kinase" evidence="20">
    <location>
        <begin position="337"/>
        <end position="615"/>
    </location>
</feature>
<dbReference type="InterPro" id="IPR011009">
    <property type="entry name" value="Kinase-like_dom_sf"/>
</dbReference>
<dbReference type="RefSeq" id="XP_022769590.1">
    <property type="nucleotide sequence ID" value="XM_022913855.1"/>
</dbReference>
<evidence type="ECO:0000256" key="19">
    <source>
        <dbReference type="SAM" id="Phobius"/>
    </source>
</evidence>
<accession>A0A6P6AXV3</accession>
<dbReference type="PANTHER" id="PTHR27007">
    <property type="match status" value="1"/>
</dbReference>
<dbReference type="InterPro" id="IPR013320">
    <property type="entry name" value="ConA-like_dom_sf"/>
</dbReference>
<dbReference type="GO" id="GO:0005886">
    <property type="term" value="C:plasma membrane"/>
    <property type="evidence" value="ECO:0007669"/>
    <property type="project" value="UniProtKB-SubCell"/>
</dbReference>
<dbReference type="Proteomes" id="UP000515121">
    <property type="component" value="Unplaced"/>
</dbReference>
<dbReference type="AlphaFoldDB" id="A0A6P6AXV3"/>
<dbReference type="EC" id="2.7.11.1" evidence="4"/>
<feature type="transmembrane region" description="Helical" evidence="19">
    <location>
        <begin position="12"/>
        <end position="34"/>
    </location>
</feature>
<dbReference type="CDD" id="cd06899">
    <property type="entry name" value="lectin_legume_LecRK_Arcelin_ConA"/>
    <property type="match status" value="1"/>
</dbReference>
<dbReference type="PROSITE" id="PS00108">
    <property type="entry name" value="PROTEIN_KINASE_ST"/>
    <property type="match status" value="1"/>
</dbReference>
<feature type="transmembrane region" description="Helical" evidence="19">
    <location>
        <begin position="270"/>
        <end position="293"/>
    </location>
</feature>
<evidence type="ECO:0000256" key="6">
    <source>
        <dbReference type="ARBA" id="ARBA00022527"/>
    </source>
</evidence>
<evidence type="ECO:0000259" key="20">
    <source>
        <dbReference type="PROSITE" id="PS50011"/>
    </source>
</evidence>
<dbReference type="InterPro" id="IPR017441">
    <property type="entry name" value="Protein_kinase_ATP_BS"/>
</dbReference>
<dbReference type="Pfam" id="PF00069">
    <property type="entry name" value="Pkinase"/>
    <property type="match status" value="1"/>
</dbReference>
<dbReference type="FunFam" id="3.30.200.20:FF:000168">
    <property type="entry name" value="L-type lectin-domain containing receptor kinase IX.1"/>
    <property type="match status" value="1"/>
</dbReference>
<name>A0A6P6AXV3_DURZI</name>
<evidence type="ECO:0000256" key="12">
    <source>
        <dbReference type="ARBA" id="ARBA00022777"/>
    </source>
</evidence>
<reference evidence="22" key="1">
    <citation type="submission" date="2025-08" db="UniProtKB">
        <authorList>
            <consortium name="RefSeq"/>
        </authorList>
    </citation>
    <scope>IDENTIFICATION</scope>
    <source>
        <tissue evidence="22">Fruit stalk</tissue>
    </source>
</reference>
<evidence type="ECO:0000256" key="1">
    <source>
        <dbReference type="ARBA" id="ARBA00004251"/>
    </source>
</evidence>
<evidence type="ECO:0000256" key="16">
    <source>
        <dbReference type="ARBA" id="ARBA00023170"/>
    </source>
</evidence>
<dbReference type="SMART" id="SM00220">
    <property type="entry name" value="S_TKc"/>
    <property type="match status" value="1"/>
</dbReference>
<evidence type="ECO:0000256" key="18">
    <source>
        <dbReference type="PROSITE-ProRule" id="PRU10141"/>
    </source>
</evidence>
<dbReference type="OrthoDB" id="2014828at2759"/>
<evidence type="ECO:0000256" key="11">
    <source>
        <dbReference type="ARBA" id="ARBA00022741"/>
    </source>
</evidence>
<dbReference type="GO" id="GO:0002229">
    <property type="term" value="P:defense response to oomycetes"/>
    <property type="evidence" value="ECO:0007669"/>
    <property type="project" value="UniProtKB-ARBA"/>
</dbReference>
<dbReference type="Gene3D" id="3.30.200.20">
    <property type="entry name" value="Phosphorylase Kinase, domain 1"/>
    <property type="match status" value="1"/>
</dbReference>
<dbReference type="GO" id="GO:0030246">
    <property type="term" value="F:carbohydrate binding"/>
    <property type="evidence" value="ECO:0007669"/>
    <property type="project" value="UniProtKB-KW"/>
</dbReference>
<evidence type="ECO:0000313" key="22">
    <source>
        <dbReference type="RefSeq" id="XP_022769590.1"/>
    </source>
</evidence>
<evidence type="ECO:0000313" key="21">
    <source>
        <dbReference type="Proteomes" id="UP000515121"/>
    </source>
</evidence>
<protein>
    <recommendedName>
        <fullName evidence="4">non-specific serine/threonine protein kinase</fullName>
        <ecNumber evidence="4">2.7.11.1</ecNumber>
    </recommendedName>
</protein>
<dbReference type="InterPro" id="IPR000719">
    <property type="entry name" value="Prot_kinase_dom"/>
</dbReference>
<evidence type="ECO:0000256" key="4">
    <source>
        <dbReference type="ARBA" id="ARBA00012513"/>
    </source>
</evidence>
<keyword evidence="13 18" id="KW-0067">ATP-binding</keyword>
<keyword evidence="11 18" id="KW-0547">Nucleotide-binding</keyword>
<feature type="binding site" evidence="18">
    <location>
        <position position="366"/>
    </location>
    <ligand>
        <name>ATP</name>
        <dbReference type="ChEBI" id="CHEBI:30616"/>
    </ligand>
</feature>
<evidence type="ECO:0000256" key="2">
    <source>
        <dbReference type="ARBA" id="ARBA00008536"/>
    </source>
</evidence>
<dbReference type="Pfam" id="PF00139">
    <property type="entry name" value="Lectin_legB"/>
    <property type="match status" value="1"/>
</dbReference>
<evidence type="ECO:0000256" key="14">
    <source>
        <dbReference type="ARBA" id="ARBA00022989"/>
    </source>
</evidence>
<dbReference type="InterPro" id="IPR050528">
    <property type="entry name" value="L-type_Lectin-RKs"/>
</dbReference>